<evidence type="ECO:0000256" key="3">
    <source>
        <dbReference type="ARBA" id="ARBA00023002"/>
    </source>
</evidence>
<organism evidence="6 7">
    <name type="scientific">Methylomonas koyamae</name>
    <dbReference type="NCBI Taxonomy" id="702114"/>
    <lineage>
        <taxon>Bacteria</taxon>
        <taxon>Pseudomonadati</taxon>
        <taxon>Pseudomonadota</taxon>
        <taxon>Gammaproteobacteria</taxon>
        <taxon>Methylococcales</taxon>
        <taxon>Methylococcaceae</taxon>
        <taxon>Methylomonas</taxon>
    </lineage>
</organism>
<evidence type="ECO:0000256" key="2">
    <source>
        <dbReference type="ARBA" id="ARBA00007358"/>
    </source>
</evidence>
<sequence length="398" mass="41718">MQTFKPFYIARLPRILFGRGRLNEAPALIAGYGRKALLVTGKQSFCGTPGWQSFVDALAGQGVAWQHCTVSGEPSPQLIDDTVSRFREQNIEVVVAIGGGSVLDAAKAIAGLLPSGDSVMDYLEGVGRNQTYRGPSTPFIAVPTTAGTGSEATKNAVLSVQGPDGFKKSFRDECLVPEYAILDPDLLATCSPALIAADGMDALTQLLESYVSAKANPFTDALAWSGMQAVKSGFFAAWRGVEPDAGDGRAAMAYAALLSGITLAQVGLGSVHGLASPLGAFFPIPHGVVCGTLVAAATEVNIRALQAREPANPALLKYAQVGRLLAGDDALDDQQARDALIALLADWSDSLQLDRLGAYGIAEADFPLIVANARGSSMQTNPIVLTDEEIGEILARRI</sequence>
<dbReference type="CDD" id="cd08183">
    <property type="entry name" value="Fe-ADH-like"/>
    <property type="match status" value="1"/>
</dbReference>
<evidence type="ECO:0000259" key="5">
    <source>
        <dbReference type="Pfam" id="PF25137"/>
    </source>
</evidence>
<dbReference type="Gene3D" id="3.40.50.1970">
    <property type="match status" value="1"/>
</dbReference>
<dbReference type="FunFam" id="3.40.50.1970:FF:000003">
    <property type="entry name" value="Alcohol dehydrogenase, iron-containing"/>
    <property type="match status" value="1"/>
</dbReference>
<keyword evidence="3" id="KW-0560">Oxidoreductase</keyword>
<evidence type="ECO:0000256" key="1">
    <source>
        <dbReference type="ARBA" id="ARBA00001962"/>
    </source>
</evidence>
<dbReference type="AlphaFoldDB" id="A0A177PFR7"/>
<feature type="domain" description="Fe-containing alcohol dehydrogenase-like C-terminal" evidence="5">
    <location>
        <begin position="196"/>
        <end position="396"/>
    </location>
</feature>
<dbReference type="SUPFAM" id="SSF56796">
    <property type="entry name" value="Dehydroquinate synthase-like"/>
    <property type="match status" value="1"/>
</dbReference>
<gene>
    <name evidence="6" type="ORF">A1355_16510</name>
</gene>
<name>A0A177PFR7_9GAMM</name>
<dbReference type="Pfam" id="PF00465">
    <property type="entry name" value="Fe-ADH"/>
    <property type="match status" value="1"/>
</dbReference>
<dbReference type="RefSeq" id="WP_064023859.1">
    <property type="nucleotide sequence ID" value="NZ_LUUK01000002.1"/>
</dbReference>
<evidence type="ECO:0000313" key="6">
    <source>
        <dbReference type="EMBL" id="OAI29178.1"/>
    </source>
</evidence>
<dbReference type="EMBL" id="LUUK01000002">
    <property type="protein sequence ID" value="OAI29178.1"/>
    <property type="molecule type" value="Genomic_DNA"/>
</dbReference>
<evidence type="ECO:0000259" key="4">
    <source>
        <dbReference type="Pfam" id="PF00465"/>
    </source>
</evidence>
<accession>A0A177PFR7</accession>
<dbReference type="Gene3D" id="1.20.1090.10">
    <property type="entry name" value="Dehydroquinate synthase-like - alpha domain"/>
    <property type="match status" value="1"/>
</dbReference>
<dbReference type="InterPro" id="IPR001670">
    <property type="entry name" value="ADH_Fe/GldA"/>
</dbReference>
<dbReference type="Pfam" id="PF25137">
    <property type="entry name" value="ADH_Fe_C"/>
    <property type="match status" value="1"/>
</dbReference>
<dbReference type="Proteomes" id="UP000077628">
    <property type="component" value="Unassembled WGS sequence"/>
</dbReference>
<comment type="caution">
    <text evidence="6">The sequence shown here is derived from an EMBL/GenBank/DDBJ whole genome shotgun (WGS) entry which is preliminary data.</text>
</comment>
<dbReference type="STRING" id="702114.A1355_16510"/>
<dbReference type="InterPro" id="IPR039697">
    <property type="entry name" value="Alcohol_dehydrogenase_Fe"/>
</dbReference>
<reference evidence="7" key="1">
    <citation type="submission" date="2016-03" db="EMBL/GenBank/DDBJ databases">
        <authorList>
            <person name="Heylen K."/>
            <person name="De Vos P."/>
            <person name="Vekeman B."/>
        </authorList>
    </citation>
    <scope>NUCLEOTIDE SEQUENCE [LARGE SCALE GENOMIC DNA]</scope>
    <source>
        <strain evidence="7">R-45383</strain>
    </source>
</reference>
<dbReference type="InterPro" id="IPR056798">
    <property type="entry name" value="ADH_Fe_C"/>
</dbReference>
<comment type="similarity">
    <text evidence="2">Belongs to the iron-containing alcohol dehydrogenase family.</text>
</comment>
<dbReference type="OrthoDB" id="9815791at2"/>
<feature type="domain" description="Alcohol dehydrogenase iron-type/glycerol dehydrogenase GldA" evidence="4">
    <location>
        <begin position="14"/>
        <end position="184"/>
    </location>
</feature>
<proteinExistence type="inferred from homology"/>
<comment type="cofactor">
    <cofactor evidence="1">
        <name>Fe cation</name>
        <dbReference type="ChEBI" id="CHEBI:24875"/>
    </cofactor>
</comment>
<dbReference type="PANTHER" id="PTHR11496">
    <property type="entry name" value="ALCOHOL DEHYDROGENASE"/>
    <property type="match status" value="1"/>
</dbReference>
<evidence type="ECO:0000313" key="7">
    <source>
        <dbReference type="Proteomes" id="UP000077628"/>
    </source>
</evidence>
<dbReference type="PANTHER" id="PTHR11496:SF102">
    <property type="entry name" value="ALCOHOL DEHYDROGENASE 4"/>
    <property type="match status" value="1"/>
</dbReference>
<keyword evidence="7" id="KW-1185">Reference proteome</keyword>
<dbReference type="GO" id="GO:0046872">
    <property type="term" value="F:metal ion binding"/>
    <property type="evidence" value="ECO:0007669"/>
    <property type="project" value="InterPro"/>
</dbReference>
<dbReference type="GO" id="GO:0004022">
    <property type="term" value="F:alcohol dehydrogenase (NAD+) activity"/>
    <property type="evidence" value="ECO:0007669"/>
    <property type="project" value="TreeGrafter"/>
</dbReference>
<protein>
    <submittedName>
        <fullName evidence="6">Alcohol dehydrogenase</fullName>
    </submittedName>
</protein>